<gene>
    <name evidence="4" type="ORF">X975_27009</name>
</gene>
<dbReference type="InterPro" id="IPR001173">
    <property type="entry name" value="Glyco_trans_2-like"/>
</dbReference>
<feature type="compositionally biased region" description="Basic and acidic residues" evidence="2">
    <location>
        <begin position="35"/>
        <end position="49"/>
    </location>
</feature>
<keyword evidence="1" id="KW-1015">Disulfide bond</keyword>
<evidence type="ECO:0000256" key="2">
    <source>
        <dbReference type="SAM" id="MobiDB-lite"/>
    </source>
</evidence>
<dbReference type="AlphaFoldDB" id="A0A087TI41"/>
<dbReference type="InterPro" id="IPR029044">
    <property type="entry name" value="Nucleotide-diphossugar_trans"/>
</dbReference>
<name>A0A087TI41_STEMI</name>
<evidence type="ECO:0000313" key="4">
    <source>
        <dbReference type="EMBL" id="KFM64780.1"/>
    </source>
</evidence>
<dbReference type="STRING" id="407821.A0A087TI41"/>
<accession>A0A087TI41</accession>
<organism evidence="4 5">
    <name type="scientific">Stegodyphus mimosarum</name>
    <name type="common">African social velvet spider</name>
    <dbReference type="NCBI Taxonomy" id="407821"/>
    <lineage>
        <taxon>Eukaryota</taxon>
        <taxon>Metazoa</taxon>
        <taxon>Ecdysozoa</taxon>
        <taxon>Arthropoda</taxon>
        <taxon>Chelicerata</taxon>
        <taxon>Arachnida</taxon>
        <taxon>Araneae</taxon>
        <taxon>Araneomorphae</taxon>
        <taxon>Entelegynae</taxon>
        <taxon>Eresoidea</taxon>
        <taxon>Eresidae</taxon>
        <taxon>Stegodyphus</taxon>
    </lineage>
</organism>
<dbReference type="Gene3D" id="3.90.550.10">
    <property type="entry name" value="Spore Coat Polysaccharide Biosynthesis Protein SpsA, Chain A"/>
    <property type="match status" value="1"/>
</dbReference>
<proteinExistence type="predicted"/>
<keyword evidence="4" id="KW-0808">Transferase</keyword>
<feature type="region of interest" description="Disordered" evidence="2">
    <location>
        <begin position="34"/>
        <end position="59"/>
    </location>
</feature>
<dbReference type="SUPFAM" id="SSF53448">
    <property type="entry name" value="Nucleotide-diphospho-sugar transferases"/>
    <property type="match status" value="1"/>
</dbReference>
<protein>
    <submittedName>
        <fullName evidence="4">Putative polypeptide N-acetylgalactosaminyltransferase 9</fullName>
    </submittedName>
</protein>
<dbReference type="OMA" id="WCKDEAH"/>
<evidence type="ECO:0000313" key="5">
    <source>
        <dbReference type="Proteomes" id="UP000054359"/>
    </source>
</evidence>
<dbReference type="GO" id="GO:0005794">
    <property type="term" value="C:Golgi apparatus"/>
    <property type="evidence" value="ECO:0007669"/>
    <property type="project" value="TreeGrafter"/>
</dbReference>
<dbReference type="GO" id="GO:0004653">
    <property type="term" value="F:polypeptide N-acetylgalactosaminyltransferase activity"/>
    <property type="evidence" value="ECO:0007669"/>
    <property type="project" value="TreeGrafter"/>
</dbReference>
<dbReference type="GO" id="GO:0006493">
    <property type="term" value="P:protein O-linked glycosylation"/>
    <property type="evidence" value="ECO:0007669"/>
    <property type="project" value="TreeGrafter"/>
</dbReference>
<reference evidence="4 5" key="1">
    <citation type="submission" date="2013-11" db="EMBL/GenBank/DDBJ databases">
        <title>Genome sequencing of Stegodyphus mimosarum.</title>
        <authorList>
            <person name="Bechsgaard J."/>
        </authorList>
    </citation>
    <scope>NUCLEOTIDE SEQUENCE [LARGE SCALE GENOMIC DNA]</scope>
</reference>
<dbReference type="EMBL" id="KK115319">
    <property type="protein sequence ID" value="KFM64780.1"/>
    <property type="molecule type" value="Genomic_DNA"/>
</dbReference>
<keyword evidence="5" id="KW-1185">Reference proteome</keyword>
<feature type="non-terminal residue" evidence="4">
    <location>
        <position position="329"/>
    </location>
</feature>
<dbReference type="PANTHER" id="PTHR11675:SF131">
    <property type="entry name" value="POLYPEPTIDE N-ACETYLGALACTOSAMINYLTRANSFERASE 9-RELATED"/>
    <property type="match status" value="1"/>
</dbReference>
<dbReference type="Pfam" id="PF00535">
    <property type="entry name" value="Glycos_transf_2"/>
    <property type="match status" value="1"/>
</dbReference>
<evidence type="ECO:0000259" key="3">
    <source>
        <dbReference type="Pfam" id="PF00535"/>
    </source>
</evidence>
<dbReference type="Proteomes" id="UP000054359">
    <property type="component" value="Unassembled WGS sequence"/>
</dbReference>
<sequence>MMPRRRKLIIKGLLIVPAMWMVVTYIFAATSNHSAGEEKPSEPKHKAERSLQQQQPVHPNVLLVEPSNNVQARNKDPEYHVEQGQGVLLPPREPDGAGELGKPVKLSNLTEEQQILVKRGWKNNAFNQYVSDMISLHRSLPDPRDKECRDLKYPSDLPPTSVIICFHNEAWSVLLRTVHSVLERSPEHLIKEIILVDDYSDLPHLKKRLENYLAQLPKVQLVRAQKREGLIRARLLGASVASGPVLTYLDSHCECTEGWLEPLLYRIYQNTTNVVCPVIDVISDDTFQYHYRDSRSLNVGGFDWNLQFNWHPVPERENKKRKHTWMPVA</sequence>
<dbReference type="OrthoDB" id="6407414at2759"/>
<feature type="domain" description="Glycosyltransferase 2-like" evidence="3">
    <location>
        <begin position="161"/>
        <end position="307"/>
    </location>
</feature>
<evidence type="ECO:0000256" key="1">
    <source>
        <dbReference type="ARBA" id="ARBA00023157"/>
    </source>
</evidence>
<dbReference type="PANTHER" id="PTHR11675">
    <property type="entry name" value="N-ACETYLGALACTOSAMINYLTRANSFERASE"/>
    <property type="match status" value="1"/>
</dbReference>